<comment type="function">
    <text evidence="5 6">Responsible for the release of ribosomes from messenger RNA at the termination of protein biosynthesis. May increase the efficiency of translation by recycling ribosomes from one round of translation to another.</text>
</comment>
<name>A0A1H6LYR6_9GAMM</name>
<comment type="subcellular location">
    <subcellularLocation>
        <location evidence="1 6">Cytoplasm</location>
    </subcellularLocation>
</comment>
<dbReference type="AlphaFoldDB" id="A0A1H6LYR6"/>
<accession>A0A1H6LYR6</accession>
<evidence type="ECO:0000256" key="1">
    <source>
        <dbReference type="ARBA" id="ARBA00004496"/>
    </source>
</evidence>
<dbReference type="RefSeq" id="WP_090715455.1">
    <property type="nucleotide sequence ID" value="NZ_CAESAP020000377.1"/>
</dbReference>
<dbReference type="GO" id="GO:0002184">
    <property type="term" value="P:cytoplasmic translational termination"/>
    <property type="evidence" value="ECO:0007669"/>
    <property type="project" value="TreeGrafter"/>
</dbReference>
<dbReference type="Gene3D" id="3.30.1360.40">
    <property type="match status" value="1"/>
</dbReference>
<gene>
    <name evidence="6" type="primary">frr</name>
    <name evidence="9" type="ORF">BAZSYMA_ACONTIG00281_8</name>
    <name evidence="10" type="ORF">BAZSYMB_SCAFFOLD00016_11</name>
</gene>
<dbReference type="InterPro" id="IPR036191">
    <property type="entry name" value="RRF_sf"/>
</dbReference>
<keyword evidence="4 6" id="KW-0648">Protein biosynthesis</keyword>
<dbReference type="InterPro" id="IPR002661">
    <property type="entry name" value="Ribosome_recyc_fac"/>
</dbReference>
<dbReference type="PANTHER" id="PTHR20982">
    <property type="entry name" value="RIBOSOME RECYCLING FACTOR"/>
    <property type="match status" value="1"/>
</dbReference>
<dbReference type="EMBL" id="CVUD02000224">
    <property type="protein sequence ID" value="SEH90228.1"/>
    <property type="molecule type" value="Genomic_DNA"/>
</dbReference>
<dbReference type="GO" id="GO:0043023">
    <property type="term" value="F:ribosomal large subunit binding"/>
    <property type="evidence" value="ECO:0007669"/>
    <property type="project" value="TreeGrafter"/>
</dbReference>
<keyword evidence="3 6" id="KW-0963">Cytoplasm</keyword>
<dbReference type="HAMAP" id="MF_00040">
    <property type="entry name" value="RRF"/>
    <property type="match status" value="1"/>
</dbReference>
<dbReference type="STRING" id="235205.BAZSYMB_SCAFFOLD00016_11"/>
<dbReference type="Pfam" id="PF01765">
    <property type="entry name" value="RRF"/>
    <property type="match status" value="1"/>
</dbReference>
<evidence type="ECO:0000313" key="12">
    <source>
        <dbReference type="Proteomes" id="UP000198988"/>
    </source>
</evidence>
<dbReference type="CDD" id="cd00520">
    <property type="entry name" value="RRF"/>
    <property type="match status" value="1"/>
</dbReference>
<dbReference type="Proteomes" id="UP000198988">
    <property type="component" value="Unassembled WGS sequence"/>
</dbReference>
<feature type="domain" description="Ribosome recycling factor" evidence="8">
    <location>
        <begin position="20"/>
        <end position="183"/>
    </location>
</feature>
<dbReference type="FunFam" id="3.30.1360.40:FF:000001">
    <property type="entry name" value="Ribosome-recycling factor"/>
    <property type="match status" value="1"/>
</dbReference>
<keyword evidence="7" id="KW-0175">Coiled coil</keyword>
<evidence type="ECO:0000256" key="2">
    <source>
        <dbReference type="ARBA" id="ARBA00005912"/>
    </source>
</evidence>
<dbReference type="GO" id="GO:0005829">
    <property type="term" value="C:cytosol"/>
    <property type="evidence" value="ECO:0007669"/>
    <property type="project" value="GOC"/>
</dbReference>
<dbReference type="SUPFAM" id="SSF55194">
    <property type="entry name" value="Ribosome recycling factor, RRF"/>
    <property type="match status" value="1"/>
</dbReference>
<dbReference type="FunFam" id="1.10.132.20:FF:000001">
    <property type="entry name" value="Ribosome-recycling factor"/>
    <property type="match status" value="1"/>
</dbReference>
<protein>
    <recommendedName>
        <fullName evidence="6">Ribosome-recycling factor</fullName>
        <shortName evidence="6">RRF</shortName>
    </recommendedName>
    <alternativeName>
        <fullName evidence="6">Ribosome-releasing factor</fullName>
    </alternativeName>
</protein>
<dbReference type="PANTHER" id="PTHR20982:SF3">
    <property type="entry name" value="MITOCHONDRIAL RIBOSOME RECYCLING FACTOR PSEUDO 1"/>
    <property type="match status" value="1"/>
</dbReference>
<reference evidence="11 12" key="1">
    <citation type="submission" date="2016-06" db="EMBL/GenBank/DDBJ databases">
        <authorList>
            <person name="Petersen J."/>
            <person name="Sayavedra L."/>
        </authorList>
    </citation>
    <scope>NUCLEOTIDE SEQUENCE [LARGE SCALE GENOMIC DNA]</scope>
    <source>
        <strain evidence="12">BazSymA</strain>
        <strain evidence="11">BazSymB</strain>
    </source>
</reference>
<dbReference type="NCBIfam" id="TIGR00496">
    <property type="entry name" value="frr"/>
    <property type="match status" value="1"/>
</dbReference>
<comment type="similarity">
    <text evidence="2 6">Belongs to the RRF family.</text>
</comment>
<evidence type="ECO:0000256" key="7">
    <source>
        <dbReference type="SAM" id="Coils"/>
    </source>
</evidence>
<evidence type="ECO:0000256" key="6">
    <source>
        <dbReference type="HAMAP-Rule" id="MF_00040"/>
    </source>
</evidence>
<dbReference type="OrthoDB" id="9804006at2"/>
<proteinExistence type="inferred from homology"/>
<organism evidence="10 11">
    <name type="scientific">Bathymodiolus azoricus thioautotrophic gill symbiont</name>
    <dbReference type="NCBI Taxonomy" id="235205"/>
    <lineage>
        <taxon>Bacteria</taxon>
        <taxon>Pseudomonadati</taxon>
        <taxon>Pseudomonadota</taxon>
        <taxon>Gammaproteobacteria</taxon>
        <taxon>sulfur-oxidizing symbionts</taxon>
    </lineage>
</organism>
<dbReference type="InterPro" id="IPR023584">
    <property type="entry name" value="Ribosome_recyc_fac_dom"/>
</dbReference>
<feature type="coiled-coil region" evidence="7">
    <location>
        <begin position="139"/>
        <end position="173"/>
    </location>
</feature>
<evidence type="ECO:0000256" key="5">
    <source>
        <dbReference type="ARBA" id="ARBA00025050"/>
    </source>
</evidence>
<evidence type="ECO:0000259" key="8">
    <source>
        <dbReference type="Pfam" id="PF01765"/>
    </source>
</evidence>
<dbReference type="Proteomes" id="UP000198559">
    <property type="component" value="Unassembled WGS sequence"/>
</dbReference>
<evidence type="ECO:0000313" key="11">
    <source>
        <dbReference type="Proteomes" id="UP000198559"/>
    </source>
</evidence>
<dbReference type="Gene3D" id="1.10.132.20">
    <property type="entry name" value="Ribosome-recycling factor"/>
    <property type="match status" value="1"/>
</dbReference>
<evidence type="ECO:0000313" key="9">
    <source>
        <dbReference type="EMBL" id="SEH73260.1"/>
    </source>
</evidence>
<evidence type="ECO:0000313" key="10">
    <source>
        <dbReference type="EMBL" id="SEH90228.1"/>
    </source>
</evidence>
<dbReference type="EMBL" id="CDSC02000143">
    <property type="protein sequence ID" value="SEH73260.1"/>
    <property type="molecule type" value="Genomic_DNA"/>
</dbReference>
<reference evidence="10" key="2">
    <citation type="submission" date="2016-06" db="EMBL/GenBank/DDBJ databases">
        <authorList>
            <person name="Olsen C.W."/>
            <person name="Carey S."/>
            <person name="Hinshaw L."/>
            <person name="Karasin A.I."/>
        </authorList>
    </citation>
    <scope>NUCLEOTIDE SEQUENCE [LARGE SCALE GENOMIC DNA]</scope>
    <source>
        <strain evidence="9">BazSymA</strain>
        <strain evidence="10">BazSymB</strain>
    </source>
</reference>
<sequence>MLNEIQQDAKARMTKSLASLENDFSKIRAGRAHPSLLEQIQVDYYGSMVPISQVANISAEDSRTLKVSPWEKEMVAVVEKAIITSDLGLNPQTLGQVMRIPLPPLTEERRRELVRIVKDEAEQTKVAVRNIRRDANSDFKELLKDKEISEDEAHKAEENIQKLTNEFIKSIDEKLDEKENSLLEI</sequence>
<evidence type="ECO:0000256" key="4">
    <source>
        <dbReference type="ARBA" id="ARBA00022917"/>
    </source>
</evidence>
<evidence type="ECO:0000256" key="3">
    <source>
        <dbReference type="ARBA" id="ARBA00022490"/>
    </source>
</evidence>